<dbReference type="EMBL" id="BSVA01000001">
    <property type="protein sequence ID" value="GMA91058.1"/>
    <property type="molecule type" value="Genomic_DNA"/>
</dbReference>
<evidence type="ECO:0000313" key="2">
    <source>
        <dbReference type="Proteomes" id="UP001157069"/>
    </source>
</evidence>
<evidence type="ECO:0000313" key="1">
    <source>
        <dbReference type="EMBL" id="GMA91058.1"/>
    </source>
</evidence>
<organism evidence="1 2">
    <name type="scientific">Homoserinibacter gongjuensis</name>
    <dbReference type="NCBI Taxonomy" id="1162968"/>
    <lineage>
        <taxon>Bacteria</taxon>
        <taxon>Bacillati</taxon>
        <taxon>Actinomycetota</taxon>
        <taxon>Actinomycetes</taxon>
        <taxon>Micrococcales</taxon>
        <taxon>Microbacteriaceae</taxon>
        <taxon>Homoserinibacter</taxon>
    </lineage>
</organism>
<comment type="caution">
    <text evidence="1">The sequence shown here is derived from an EMBL/GenBank/DDBJ whole genome shotgun (WGS) entry which is preliminary data.</text>
</comment>
<gene>
    <name evidence="1" type="ORF">GCM10025869_15870</name>
</gene>
<dbReference type="Proteomes" id="UP001157069">
    <property type="component" value="Unassembled WGS sequence"/>
</dbReference>
<sequence>MSISLACLRLLEPLGDETIVRVDVVRAVRTERHELVRHERRRHEDLARGDLGDVVTDREVRRPS</sequence>
<accession>A0ABQ6JSE2</accession>
<keyword evidence="2" id="KW-1185">Reference proteome</keyword>
<name>A0ABQ6JSE2_9MICO</name>
<protein>
    <submittedName>
        <fullName evidence="1">Uncharacterized protein</fullName>
    </submittedName>
</protein>
<proteinExistence type="predicted"/>
<reference evidence="2" key="1">
    <citation type="journal article" date="2019" name="Int. J. Syst. Evol. Microbiol.">
        <title>The Global Catalogue of Microorganisms (GCM) 10K type strain sequencing project: providing services to taxonomists for standard genome sequencing and annotation.</title>
        <authorList>
            <consortium name="The Broad Institute Genomics Platform"/>
            <consortium name="The Broad Institute Genome Sequencing Center for Infectious Disease"/>
            <person name="Wu L."/>
            <person name="Ma J."/>
        </authorList>
    </citation>
    <scope>NUCLEOTIDE SEQUENCE [LARGE SCALE GENOMIC DNA]</scope>
    <source>
        <strain evidence="2">NBRC 108755</strain>
    </source>
</reference>